<evidence type="ECO:0000313" key="1">
    <source>
        <dbReference type="EMBL" id="KAJ9065886.1"/>
    </source>
</evidence>
<gene>
    <name evidence="1" type="ORF">DSO57_1015122</name>
</gene>
<comment type="caution">
    <text evidence="1">The sequence shown here is derived from an EMBL/GenBank/DDBJ whole genome shotgun (WGS) entry which is preliminary data.</text>
</comment>
<protein>
    <submittedName>
        <fullName evidence="1">Uncharacterized protein</fullName>
    </submittedName>
</protein>
<reference evidence="1" key="1">
    <citation type="submission" date="2022-04" db="EMBL/GenBank/DDBJ databases">
        <title>Genome of the entomopathogenic fungus Entomophthora muscae.</title>
        <authorList>
            <person name="Elya C."/>
            <person name="Lovett B.R."/>
            <person name="Lee E."/>
            <person name="Macias A.M."/>
            <person name="Hajek A.E."/>
            <person name="De Bivort B.L."/>
            <person name="Kasson M.T."/>
            <person name="De Fine Licht H.H."/>
            <person name="Stajich J.E."/>
        </authorList>
    </citation>
    <scope>NUCLEOTIDE SEQUENCE</scope>
    <source>
        <strain evidence="1">Berkeley</strain>
    </source>
</reference>
<organism evidence="1 2">
    <name type="scientific">Entomophthora muscae</name>
    <dbReference type="NCBI Taxonomy" id="34485"/>
    <lineage>
        <taxon>Eukaryota</taxon>
        <taxon>Fungi</taxon>
        <taxon>Fungi incertae sedis</taxon>
        <taxon>Zoopagomycota</taxon>
        <taxon>Entomophthoromycotina</taxon>
        <taxon>Entomophthoromycetes</taxon>
        <taxon>Entomophthorales</taxon>
        <taxon>Entomophthoraceae</taxon>
        <taxon>Entomophthora</taxon>
    </lineage>
</organism>
<accession>A0ACC2SUN5</accession>
<name>A0ACC2SUN5_9FUNG</name>
<dbReference type="Proteomes" id="UP001165960">
    <property type="component" value="Unassembled WGS sequence"/>
</dbReference>
<dbReference type="EMBL" id="QTSX02004319">
    <property type="protein sequence ID" value="KAJ9065886.1"/>
    <property type="molecule type" value="Genomic_DNA"/>
</dbReference>
<keyword evidence="2" id="KW-1185">Reference proteome</keyword>
<sequence>MRFSIPVVAAVLSSVSSFDYNSEKVRGVNLGGWLVLEPWITPSLFEPFKGKPEGEMAVDEYTFTSILKDSAKEKLEAHWSSFVTETDFQILKDAGINHVRIPVGYWAFNRSSDEPYVEGSFDHLVRGVQLAKQFDINVMIDIHSAPLSQNGFDNSGRAGQIKFLTDDLSGPRMLDVLDKATKYFSSDEYKSTVTSIEVLNEPFGQHLNMDKLTQFYDDAYSTIRNSNSDIVISYSDAFRDLGDWEYLGSKANVLMDTHIYNVFDKSMVFMSPEKHLERTCTFTDKLTRSKSMLPTIVGEWSLASTDCTLYLNGFMKGSRYAENFENHGSPRLNASYDFKNDKCAQYDSVDKFPAGHTDFLRQFFDRQIGVFENAGSGWIFWNFKAENSPEWNFIMGVQKGWIKIPDVTENPC</sequence>
<proteinExistence type="predicted"/>
<evidence type="ECO:0000313" key="2">
    <source>
        <dbReference type="Proteomes" id="UP001165960"/>
    </source>
</evidence>